<protein>
    <submittedName>
        <fullName evidence="1">Uncharacterized protein</fullName>
    </submittedName>
</protein>
<name>M0NF75_9EURY</name>
<comment type="caution">
    <text evidence="1">The sequence shown here is derived from an EMBL/GenBank/DDBJ whole genome shotgun (WGS) entry which is preliminary data.</text>
</comment>
<evidence type="ECO:0000313" key="1">
    <source>
        <dbReference type="EMBL" id="EMA56617.1"/>
    </source>
</evidence>
<dbReference type="Proteomes" id="UP000011680">
    <property type="component" value="Unassembled WGS sequence"/>
</dbReference>
<sequence>MVDLLLVVFFEFVLELKPVRFVLAGSHVQQVALEASQIIHILGMVIQRLKHTETRKLCCPV</sequence>
<gene>
    <name evidence="1" type="ORF">C451_01293</name>
</gene>
<accession>M0NF75</accession>
<dbReference type="EMBL" id="AOMF01000029">
    <property type="protein sequence ID" value="EMA56617.1"/>
    <property type="molecule type" value="Genomic_DNA"/>
</dbReference>
<keyword evidence="2" id="KW-1185">Reference proteome</keyword>
<dbReference type="AlphaFoldDB" id="M0NF75"/>
<proteinExistence type="predicted"/>
<evidence type="ECO:0000313" key="2">
    <source>
        <dbReference type="Proteomes" id="UP000011680"/>
    </source>
</evidence>
<reference evidence="1 2" key="1">
    <citation type="journal article" date="2014" name="PLoS Genet.">
        <title>Phylogenetically driven sequencing of extremely halophilic archaea reveals strategies for static and dynamic osmo-response.</title>
        <authorList>
            <person name="Becker E.A."/>
            <person name="Seitzer P.M."/>
            <person name="Tritt A."/>
            <person name="Larsen D."/>
            <person name="Krusor M."/>
            <person name="Yao A.I."/>
            <person name="Wu D."/>
            <person name="Madern D."/>
            <person name="Eisen J.A."/>
            <person name="Darling A.E."/>
            <person name="Facciotti M.T."/>
        </authorList>
    </citation>
    <scope>NUCLEOTIDE SEQUENCE [LARGE SCALE GENOMIC DNA]</scope>
    <source>
        <strain evidence="1 2">JCM 13552</strain>
    </source>
</reference>
<organism evidence="1 2">
    <name type="scientific">Halococcus thailandensis JCM 13552</name>
    <dbReference type="NCBI Taxonomy" id="1227457"/>
    <lineage>
        <taxon>Archaea</taxon>
        <taxon>Methanobacteriati</taxon>
        <taxon>Methanobacteriota</taxon>
        <taxon>Stenosarchaea group</taxon>
        <taxon>Halobacteria</taxon>
        <taxon>Halobacteriales</taxon>
        <taxon>Halococcaceae</taxon>
        <taxon>Halococcus</taxon>
    </lineage>
</organism>